<dbReference type="InterPro" id="IPR036396">
    <property type="entry name" value="Cyt_P450_sf"/>
</dbReference>
<keyword evidence="8" id="KW-1133">Transmembrane helix</keyword>
<keyword evidence="5" id="KW-0349">Heme</keyword>
<evidence type="ECO:0000256" key="6">
    <source>
        <dbReference type="ARBA" id="ARBA00022692"/>
    </source>
</evidence>
<gene>
    <name evidence="13" type="ORF">GGX14DRAFT_428052</name>
</gene>
<keyword evidence="9" id="KW-0560">Oxidoreductase</keyword>
<dbReference type="Pfam" id="PF00067">
    <property type="entry name" value="p450"/>
    <property type="match status" value="1"/>
</dbReference>
<evidence type="ECO:0000256" key="1">
    <source>
        <dbReference type="ARBA" id="ARBA00001971"/>
    </source>
</evidence>
<organism evidence="13 14">
    <name type="scientific">Mycena pura</name>
    <dbReference type="NCBI Taxonomy" id="153505"/>
    <lineage>
        <taxon>Eukaryota</taxon>
        <taxon>Fungi</taxon>
        <taxon>Dikarya</taxon>
        <taxon>Basidiomycota</taxon>
        <taxon>Agaricomycotina</taxon>
        <taxon>Agaricomycetes</taxon>
        <taxon>Agaricomycetidae</taxon>
        <taxon>Agaricales</taxon>
        <taxon>Marasmiineae</taxon>
        <taxon>Mycenaceae</taxon>
        <taxon>Mycena</taxon>
    </lineage>
</organism>
<dbReference type="GO" id="GO:0004497">
    <property type="term" value="F:monooxygenase activity"/>
    <property type="evidence" value="ECO:0007669"/>
    <property type="project" value="UniProtKB-KW"/>
</dbReference>
<dbReference type="GO" id="GO:0005506">
    <property type="term" value="F:iron ion binding"/>
    <property type="evidence" value="ECO:0007669"/>
    <property type="project" value="InterPro"/>
</dbReference>
<dbReference type="GO" id="GO:0016020">
    <property type="term" value="C:membrane"/>
    <property type="evidence" value="ECO:0007669"/>
    <property type="project" value="UniProtKB-SubCell"/>
</dbReference>
<accession>A0AAD7E1J5</accession>
<dbReference type="Gene3D" id="1.10.630.10">
    <property type="entry name" value="Cytochrome P450"/>
    <property type="match status" value="1"/>
</dbReference>
<keyword evidence="10" id="KW-0408">Iron</keyword>
<evidence type="ECO:0000256" key="4">
    <source>
        <dbReference type="ARBA" id="ARBA00010617"/>
    </source>
</evidence>
<evidence type="ECO:0000256" key="8">
    <source>
        <dbReference type="ARBA" id="ARBA00022989"/>
    </source>
</evidence>
<keyword evidence="12" id="KW-0472">Membrane</keyword>
<dbReference type="SUPFAM" id="SSF48264">
    <property type="entry name" value="Cytochrome P450"/>
    <property type="match status" value="1"/>
</dbReference>
<comment type="cofactor">
    <cofactor evidence="1">
        <name>heme</name>
        <dbReference type="ChEBI" id="CHEBI:30413"/>
    </cofactor>
</comment>
<keyword evidence="14" id="KW-1185">Reference proteome</keyword>
<comment type="caution">
    <text evidence="13">The sequence shown here is derived from an EMBL/GenBank/DDBJ whole genome shotgun (WGS) entry which is preliminary data.</text>
</comment>
<keyword evidence="6" id="KW-0812">Transmembrane</keyword>
<comment type="subcellular location">
    <subcellularLocation>
        <location evidence="2">Membrane</location>
    </subcellularLocation>
</comment>
<proteinExistence type="inferred from homology"/>
<dbReference type="PANTHER" id="PTHR24305">
    <property type="entry name" value="CYTOCHROME P450"/>
    <property type="match status" value="1"/>
</dbReference>
<evidence type="ECO:0000313" key="14">
    <source>
        <dbReference type="Proteomes" id="UP001219525"/>
    </source>
</evidence>
<evidence type="ECO:0000256" key="3">
    <source>
        <dbReference type="ARBA" id="ARBA00004721"/>
    </source>
</evidence>
<reference evidence="13" key="1">
    <citation type="submission" date="2023-03" db="EMBL/GenBank/DDBJ databases">
        <title>Massive genome expansion in bonnet fungi (Mycena s.s.) driven by repeated elements and novel gene families across ecological guilds.</title>
        <authorList>
            <consortium name="Lawrence Berkeley National Laboratory"/>
            <person name="Harder C.B."/>
            <person name="Miyauchi S."/>
            <person name="Viragh M."/>
            <person name="Kuo A."/>
            <person name="Thoen E."/>
            <person name="Andreopoulos B."/>
            <person name="Lu D."/>
            <person name="Skrede I."/>
            <person name="Drula E."/>
            <person name="Henrissat B."/>
            <person name="Morin E."/>
            <person name="Kohler A."/>
            <person name="Barry K."/>
            <person name="LaButti K."/>
            <person name="Morin E."/>
            <person name="Salamov A."/>
            <person name="Lipzen A."/>
            <person name="Mereny Z."/>
            <person name="Hegedus B."/>
            <person name="Baldrian P."/>
            <person name="Stursova M."/>
            <person name="Weitz H."/>
            <person name="Taylor A."/>
            <person name="Grigoriev I.V."/>
            <person name="Nagy L.G."/>
            <person name="Martin F."/>
            <person name="Kauserud H."/>
        </authorList>
    </citation>
    <scope>NUCLEOTIDE SEQUENCE</scope>
    <source>
        <strain evidence="13">9144</strain>
    </source>
</reference>
<dbReference type="EMBL" id="JARJCW010000006">
    <property type="protein sequence ID" value="KAJ7223611.1"/>
    <property type="molecule type" value="Genomic_DNA"/>
</dbReference>
<protein>
    <submittedName>
        <fullName evidence="13">Cytochrome P450</fullName>
    </submittedName>
</protein>
<keyword evidence="11" id="KW-0503">Monooxygenase</keyword>
<evidence type="ECO:0000256" key="7">
    <source>
        <dbReference type="ARBA" id="ARBA00022723"/>
    </source>
</evidence>
<sequence length="448" mass="50011">MAPGHLTQLHNPEDYPGAFQHWQLFVFDPAALESILVKDRDAYGLPSWNTSLNALILGKGILSSNGDDHRRYRKIMVPAFSTANLRRMIPLFYEVAQRTRDELISPHVISTRQRVDMNAILCRTSLELIGQTGIGYSFDPMLPDQEHINRYAQALRRLMPAAFKLQLGFPFLPLLVLFPRSFLRLTSNLIPLPALHTLRNVVDFLDATAAELVKERGAQGESAEDRSDIMSILIKANTNAERGMYLTDQELVTCISMIIFAATDTTSSSMNRMFHVLAEHPEVQEKLRAEILATPEQLDHDSLVATLPVAPVDFRQAAVDSILPLSTPITGVDGKVMDSILVPKGTTVYVGISAANHNTQIWGEDALEFKPERWTNGKAAGVTTKLCGVYGNTMTFIGGGRSCIGFKFAQLEMSFRRLVSMFNWRNTGIMFTPHVDNRSELPVLIERL</sequence>
<dbReference type="AlphaFoldDB" id="A0AAD7E1J5"/>
<dbReference type="InterPro" id="IPR050121">
    <property type="entry name" value="Cytochrome_P450_monoxygenase"/>
</dbReference>
<keyword evidence="7" id="KW-0479">Metal-binding</keyword>
<comment type="pathway">
    <text evidence="3">Secondary metabolite biosynthesis; terpenoid biosynthesis.</text>
</comment>
<evidence type="ECO:0000256" key="9">
    <source>
        <dbReference type="ARBA" id="ARBA00023002"/>
    </source>
</evidence>
<evidence type="ECO:0000256" key="12">
    <source>
        <dbReference type="ARBA" id="ARBA00023136"/>
    </source>
</evidence>
<comment type="similarity">
    <text evidence="4">Belongs to the cytochrome P450 family.</text>
</comment>
<dbReference type="PANTHER" id="PTHR24305:SF166">
    <property type="entry name" value="CYTOCHROME P450 12A4, MITOCHONDRIAL-RELATED"/>
    <property type="match status" value="1"/>
</dbReference>
<name>A0AAD7E1J5_9AGAR</name>
<dbReference type="GO" id="GO:0020037">
    <property type="term" value="F:heme binding"/>
    <property type="evidence" value="ECO:0007669"/>
    <property type="project" value="InterPro"/>
</dbReference>
<evidence type="ECO:0000256" key="11">
    <source>
        <dbReference type="ARBA" id="ARBA00023033"/>
    </source>
</evidence>
<dbReference type="Proteomes" id="UP001219525">
    <property type="component" value="Unassembled WGS sequence"/>
</dbReference>
<evidence type="ECO:0000256" key="5">
    <source>
        <dbReference type="ARBA" id="ARBA00022617"/>
    </source>
</evidence>
<evidence type="ECO:0000256" key="10">
    <source>
        <dbReference type="ARBA" id="ARBA00023004"/>
    </source>
</evidence>
<dbReference type="GO" id="GO:0016705">
    <property type="term" value="F:oxidoreductase activity, acting on paired donors, with incorporation or reduction of molecular oxygen"/>
    <property type="evidence" value="ECO:0007669"/>
    <property type="project" value="InterPro"/>
</dbReference>
<evidence type="ECO:0000313" key="13">
    <source>
        <dbReference type="EMBL" id="KAJ7223611.1"/>
    </source>
</evidence>
<evidence type="ECO:0000256" key="2">
    <source>
        <dbReference type="ARBA" id="ARBA00004370"/>
    </source>
</evidence>
<dbReference type="InterPro" id="IPR001128">
    <property type="entry name" value="Cyt_P450"/>
</dbReference>